<keyword evidence="1" id="KW-0732">Signal</keyword>
<dbReference type="STRING" id="85968.GCA_900073015_01666"/>
<organism evidence="3 4">
    <name type="scientific">Mycolicibacterium brumae</name>
    <dbReference type="NCBI Taxonomy" id="85968"/>
    <lineage>
        <taxon>Bacteria</taxon>
        <taxon>Bacillati</taxon>
        <taxon>Actinomycetota</taxon>
        <taxon>Actinomycetes</taxon>
        <taxon>Mycobacteriales</taxon>
        <taxon>Mycobacteriaceae</taxon>
        <taxon>Mycolicibacterium</taxon>
    </lineage>
</organism>
<dbReference type="Proteomes" id="UP000230551">
    <property type="component" value="Unassembled WGS sequence"/>
</dbReference>
<evidence type="ECO:0000313" key="3">
    <source>
        <dbReference type="EMBL" id="PIB77553.1"/>
    </source>
</evidence>
<dbReference type="Pfam" id="PF14032">
    <property type="entry name" value="PknH_C"/>
    <property type="match status" value="1"/>
</dbReference>
<feature type="signal peptide" evidence="1">
    <location>
        <begin position="1"/>
        <end position="20"/>
    </location>
</feature>
<protein>
    <submittedName>
        <fullName evidence="3">Sensor domain-containing protein</fullName>
    </submittedName>
</protein>
<gene>
    <name evidence="3" type="ORF">CQY22_000905</name>
</gene>
<name>A0A2G5PHQ3_9MYCO</name>
<keyword evidence="4" id="KW-1185">Reference proteome</keyword>
<dbReference type="InterPro" id="IPR038232">
    <property type="entry name" value="PknH-like_Extracell_sf"/>
</dbReference>
<reference evidence="3 4" key="1">
    <citation type="journal article" date="2017" name="Infect. Genet. Evol.">
        <title>The new phylogeny of the genus Mycobacterium: The old and the news.</title>
        <authorList>
            <person name="Tortoli E."/>
            <person name="Fedrizzi T."/>
            <person name="Meehan C.J."/>
            <person name="Trovato A."/>
            <person name="Grottola A."/>
            <person name="Giacobazzi E."/>
            <person name="Serpini G.F."/>
            <person name="Tagliazucchi S."/>
            <person name="Fabio A."/>
            <person name="Bettua C."/>
            <person name="Bertorelli R."/>
            <person name="Frascaro F."/>
            <person name="De Sanctis V."/>
            <person name="Pecorari M."/>
            <person name="Jousson O."/>
            <person name="Segata N."/>
            <person name="Cirillo D.M."/>
        </authorList>
    </citation>
    <scope>NUCLEOTIDE SEQUENCE [LARGE SCALE GENOMIC DNA]</scope>
    <source>
        <strain evidence="3 4">CIP1034565</strain>
    </source>
</reference>
<sequence>MRYPMALAAICLLLPGCANTTDGNAVRADDGGGPLETVTVPMATLPSLLLDDDAVSDIVGGSGVDLVATSPTLINDGVGVDKQQCVGAWNGGEQAGYQGSGYLSAAGALMRGGTTAADGMTVIQFVVGFTDAGGAQDYLEDSATAWAKCAGQEVIDTDTDSGVEVVAVLGELNRTDDGVITIVNSRRGADWACQRGLGAHRNVVIDTVVCAGGGDADSAADLVNEIAENIDGAII</sequence>
<feature type="domain" description="PknH-like extracellular" evidence="2">
    <location>
        <begin position="40"/>
        <end position="228"/>
    </location>
</feature>
<comment type="caution">
    <text evidence="3">The sequence shown here is derived from an EMBL/GenBank/DDBJ whole genome shotgun (WGS) entry which is preliminary data.</text>
</comment>
<evidence type="ECO:0000313" key="4">
    <source>
        <dbReference type="Proteomes" id="UP000230551"/>
    </source>
</evidence>
<evidence type="ECO:0000256" key="1">
    <source>
        <dbReference type="SAM" id="SignalP"/>
    </source>
</evidence>
<evidence type="ECO:0000259" key="2">
    <source>
        <dbReference type="Pfam" id="PF14032"/>
    </source>
</evidence>
<dbReference type="RefSeq" id="WP_090588500.1">
    <property type="nucleotide sequence ID" value="NZ_CP104302.1"/>
</dbReference>
<dbReference type="Gene3D" id="3.40.1000.70">
    <property type="entry name" value="PknH-like extracellular domain"/>
    <property type="match status" value="1"/>
</dbReference>
<feature type="chain" id="PRO_5039477757" evidence="1">
    <location>
        <begin position="21"/>
        <end position="235"/>
    </location>
</feature>
<accession>A0A2G5PHQ3</accession>
<dbReference type="AlphaFoldDB" id="A0A2G5PHQ3"/>
<proteinExistence type="predicted"/>
<dbReference type="EMBL" id="PDCN02000001">
    <property type="protein sequence ID" value="PIB77553.1"/>
    <property type="molecule type" value="Genomic_DNA"/>
</dbReference>
<dbReference type="InterPro" id="IPR026954">
    <property type="entry name" value="PknH-like_Extracell"/>
</dbReference>
<dbReference type="OrthoDB" id="4749785at2"/>